<feature type="compositionally biased region" description="Low complexity" evidence="1">
    <location>
        <begin position="595"/>
        <end position="605"/>
    </location>
</feature>
<feature type="region of interest" description="Disordered" evidence="1">
    <location>
        <begin position="141"/>
        <end position="185"/>
    </location>
</feature>
<dbReference type="STRING" id="5643.A0A060S2N6"/>
<feature type="compositionally biased region" description="Polar residues" evidence="1">
    <location>
        <begin position="47"/>
        <end position="56"/>
    </location>
</feature>
<comment type="caution">
    <text evidence="2">The sequence shown here is derived from an EMBL/GenBank/DDBJ whole genome shotgun (WGS) entry which is preliminary data.</text>
</comment>
<feature type="region of interest" description="Disordered" evidence="1">
    <location>
        <begin position="1407"/>
        <end position="1449"/>
    </location>
</feature>
<feature type="compositionally biased region" description="Acidic residues" evidence="1">
    <location>
        <begin position="143"/>
        <end position="160"/>
    </location>
</feature>
<name>A0A060S2N6_PYCCI</name>
<gene>
    <name evidence="2" type="ORF">BN946_scf184815.g63</name>
</gene>
<feature type="compositionally biased region" description="Polar residues" evidence="1">
    <location>
        <begin position="1567"/>
        <end position="1593"/>
    </location>
</feature>
<sequence>MAHAQSQLQRPSSSRGSLEARWWLAGTAIRHEDTQRHRNAIVHAVRQASQIASSSNDPPPPLGTERREVVGPLAELLQDVAGVIDAPHAEDPSQPLDSANGHGLDWETVSAELGGDLAPPTAQAALAGMTATLTRWLLGGDSDASDVDTPDTLEEEDPDSDIGCASDPEPLHEGMPRAARSCSTNPQWYPWPDKQTCVLDIVRHLPRSLFSDSQMEIILWCLGVLGIDNCPSLFVLKTIDRMLQSHCGIESIRYRGPLGHVYYVNDLSAIIAQEMANPRVRPHLRFLPEDGGQKMSEAWHAARWLRELSPEIATPMVRVDQHDYYVHEPAKLLDGRLVVPYRWFTKATASGEQVIHGEGRSLHAVTFQDRRRGYIVHEHDVVTFATSDLSLPFPLMVKTFQTDNLPDPRNIIGRMVADGAGIHPWKYTDPQVGNLWRVRSQGHRVVSFLVWLYCDDTSGNMSKKWNKHNSWLFTPAGLPRSMAQQECNVHFLATSNLAPPLEMLHGIVAQLEKGQSEGFWAWDIVEHEMVLVIPAVLAVLGDNPMQSEIACHVGLAGKLFCRNCMVRGKEVAADVDVGAVRTRRDGSAVHDGDSESSTGSAASRSQPGHGGSHGREPDGRHHPNPGKAKNQETMQDIVDRARRFLGINEPRQKDQTLKRLEEVFQHAATIGGMTTAKKLKTEYGVKDTFQETFTERIFAYGRKLRGRRAEKQVLLDLFVAQELPSDTVSPVWRMKDLDPHQDTPVEILHVVLLGFIKYFWRDAVARVPKDRRDLLKTRLTSFDVSGLGISPLAGETLVTYAGSLTGRDFRAISQVAPFVLYDLVPEPCYRAWVSLSSLVPLVWQPEIRDLDLHLERLQAAIDYFLDCTAAWTPRWFNKPKFHIIRHLVAHIRRFGPAVLFATEGFESFNAVIRGKSIHSNHQAPSRDIARGFARANRIRHLLSGGVFLPQAPLLSVPSYVSTTTLDPRRRYSQRSEDWKTAGPLPLMLAARHSGGQVFGPLLPTDHCMSNPLPGHVAEILQLHGSPASRRGCADVILVEQYLCDGVAQPYGLTKIRQSGWDVARAERYIKSANELHTREHLLCVMQSTSSSFVTLQLLSIVKTQSSKHAAEVPNNGPSATTVICCSARCVTIGSAMNPPGSRTPLSEAPGGPQHDFLRSKSSSKFVFALPHLLLAQLPMDFQYEMVSSSPPFVTGQALAVPVMGPPSSELEGPATDSAPAASTGLSTSYSLAGGAEPSVNLTVPTMQQTVARSPAQTAALRQWCERIAHKWHLKDEQYDDLKQIVNLGSNIDNGYLRILVWNQTTMYGILNRIESQDVDYQRFGDALNGVEGLLDTSWTINDDQGLIASVSGKGRKSLEDATMDILKKMKKGGVGSPGSVKAEYQIRFAILRRWTREEYGLILPPSRRGDLRLPTAGEDDDPQNGGDAPMGSPDPIQHGDDFAQPTKKRKISDVDALDMPVMPATVGKVPKGEDFWSKIDLRLAEKESEWGNNIKDSSEWRLYIDETVSRDRRLFGSSSAVLTPLPLTSLPQATVQGPSSSTITPMRLSMTSGFGMPSLPIAGGFTGSSTATSPCPQIHSNGNNQASEASGSEVQMHGGNGMML</sequence>
<proteinExistence type="predicted"/>
<feature type="region of interest" description="Disordered" evidence="1">
    <location>
        <begin position="584"/>
        <end position="633"/>
    </location>
</feature>
<feature type="region of interest" description="Disordered" evidence="1">
    <location>
        <begin position="47"/>
        <end position="66"/>
    </location>
</feature>
<dbReference type="Proteomes" id="UP000029665">
    <property type="component" value="Unassembled WGS sequence"/>
</dbReference>
<evidence type="ECO:0000313" key="3">
    <source>
        <dbReference type="Proteomes" id="UP000029665"/>
    </source>
</evidence>
<feature type="region of interest" description="Disordered" evidence="1">
    <location>
        <begin position="1565"/>
        <end position="1604"/>
    </location>
</feature>
<dbReference type="PANTHER" id="PTHR31912">
    <property type="entry name" value="IP13529P"/>
    <property type="match status" value="1"/>
</dbReference>
<dbReference type="HOGENOM" id="CLU_247249_0_0_1"/>
<evidence type="ECO:0000313" key="2">
    <source>
        <dbReference type="EMBL" id="CDO68416.1"/>
    </source>
</evidence>
<reference evidence="2" key="1">
    <citation type="submission" date="2014-01" db="EMBL/GenBank/DDBJ databases">
        <title>The genome of the white-rot fungus Pycnoporus cinnabarinus: a basidiomycete model with a versatile arsenal for lignocellulosic biomass breakdown.</title>
        <authorList>
            <person name="Levasseur A."/>
            <person name="Lomascolo A."/>
            <person name="Ruiz-Duenas F.J."/>
            <person name="Uzan E."/>
            <person name="Piumi F."/>
            <person name="Kues U."/>
            <person name="Ram A.F.J."/>
            <person name="Murat C."/>
            <person name="Haon M."/>
            <person name="Benoit I."/>
            <person name="Arfi Y."/>
            <person name="Chevret D."/>
            <person name="Drula E."/>
            <person name="Kwon M.J."/>
            <person name="Gouret P."/>
            <person name="Lesage-Meessen L."/>
            <person name="Lombard V."/>
            <person name="Mariette J."/>
            <person name="Noirot C."/>
            <person name="Park J."/>
            <person name="Patyshakuliyeva A."/>
            <person name="Wieneger R.A.B."/>
            <person name="Wosten H.A.B."/>
            <person name="Martin F."/>
            <person name="Coutinho P.M."/>
            <person name="de Vries R."/>
            <person name="Martinez A.T."/>
            <person name="Klopp C."/>
            <person name="Pontarotti P."/>
            <person name="Henrissat B."/>
            <person name="Record E."/>
        </authorList>
    </citation>
    <scope>NUCLEOTIDE SEQUENCE [LARGE SCALE GENOMIC DNA]</scope>
    <source>
        <strain evidence="2">BRFM137</strain>
    </source>
</reference>
<organism evidence="2 3">
    <name type="scientific">Pycnoporus cinnabarinus</name>
    <name type="common">Cinnabar-red polypore</name>
    <name type="synonym">Trametes cinnabarina</name>
    <dbReference type="NCBI Taxonomy" id="5643"/>
    <lineage>
        <taxon>Eukaryota</taxon>
        <taxon>Fungi</taxon>
        <taxon>Dikarya</taxon>
        <taxon>Basidiomycota</taxon>
        <taxon>Agaricomycotina</taxon>
        <taxon>Agaricomycetes</taxon>
        <taxon>Polyporales</taxon>
        <taxon>Polyporaceae</taxon>
        <taxon>Trametes</taxon>
    </lineage>
</organism>
<dbReference type="PANTHER" id="PTHR31912:SF34">
    <property type="entry name" value="NOTOCHORD-RELATED PROTEIN"/>
    <property type="match status" value="1"/>
</dbReference>
<feature type="region of interest" description="Disordered" evidence="1">
    <location>
        <begin position="1204"/>
        <end position="1225"/>
    </location>
</feature>
<dbReference type="EMBL" id="CCBP010000012">
    <property type="protein sequence ID" value="CDO68416.1"/>
    <property type="molecule type" value="Genomic_DNA"/>
</dbReference>
<evidence type="ECO:0000256" key="1">
    <source>
        <dbReference type="SAM" id="MobiDB-lite"/>
    </source>
</evidence>
<feature type="compositionally biased region" description="Basic and acidic residues" evidence="1">
    <location>
        <begin position="584"/>
        <end position="593"/>
    </location>
</feature>
<dbReference type="OrthoDB" id="2246127at2759"/>
<keyword evidence="3" id="KW-1185">Reference proteome</keyword>
<accession>A0A060S2N6</accession>
<protein>
    <submittedName>
        <fullName evidence="2">Uncharacterized protein</fullName>
    </submittedName>
</protein>